<evidence type="ECO:0000313" key="1">
    <source>
        <dbReference type="EMBL" id="MEW9502553.1"/>
    </source>
</evidence>
<accession>A0ABV3Q6W6</accession>
<keyword evidence="2" id="KW-1185">Reference proteome</keyword>
<reference evidence="1 2" key="1">
    <citation type="journal article" date="1979" name="Int. J. Syst. Evol. Microbiol.">
        <title>Bacillus globisporus subsp. marinus subsp. nov.</title>
        <authorList>
            <person name="Liu H."/>
        </authorList>
    </citation>
    <scope>NUCLEOTIDE SEQUENCE [LARGE SCALE GENOMIC DNA]</scope>
    <source>
        <strain evidence="1 2">DSM 1297</strain>
    </source>
</reference>
<evidence type="ECO:0000313" key="2">
    <source>
        <dbReference type="Proteomes" id="UP001556040"/>
    </source>
</evidence>
<organism evidence="1 2">
    <name type="scientific">Jeotgalibacillus marinus</name>
    <dbReference type="NCBI Taxonomy" id="86667"/>
    <lineage>
        <taxon>Bacteria</taxon>
        <taxon>Bacillati</taxon>
        <taxon>Bacillota</taxon>
        <taxon>Bacilli</taxon>
        <taxon>Bacillales</taxon>
        <taxon>Caryophanaceae</taxon>
        <taxon>Jeotgalibacillus</taxon>
    </lineage>
</organism>
<sequence>MYYLQALRGMKAEILDNPCEWKCSANFSQMFNGVVGQPSDISQLDFFIYAGEFKTTYPILMMMSFM</sequence>
<dbReference type="Pfam" id="PF14154">
    <property type="entry name" value="DUF4306"/>
    <property type="match status" value="1"/>
</dbReference>
<dbReference type="Proteomes" id="UP001556040">
    <property type="component" value="Unassembled WGS sequence"/>
</dbReference>
<proteinExistence type="predicted"/>
<name>A0ABV3Q6W6_9BACL</name>
<dbReference type="InterPro" id="IPR025440">
    <property type="entry name" value="DUF4306"/>
</dbReference>
<protein>
    <submittedName>
        <fullName evidence="1">DUF4306 domain-containing protein</fullName>
    </submittedName>
</protein>
<comment type="caution">
    <text evidence="1">The sequence shown here is derived from an EMBL/GenBank/DDBJ whole genome shotgun (WGS) entry which is preliminary data.</text>
</comment>
<dbReference type="EMBL" id="JBFMIA010000011">
    <property type="protein sequence ID" value="MEW9502553.1"/>
    <property type="molecule type" value="Genomic_DNA"/>
</dbReference>
<dbReference type="RefSeq" id="WP_367780040.1">
    <property type="nucleotide sequence ID" value="NZ_JBFMIA010000011.1"/>
</dbReference>
<gene>
    <name evidence="1" type="ORF">AB1471_12200</name>
</gene>